<accession>A0A6C0E879</accession>
<dbReference type="EMBL" id="MN739753">
    <property type="protein sequence ID" value="QHT25008.1"/>
    <property type="molecule type" value="Genomic_DNA"/>
</dbReference>
<reference evidence="1" key="1">
    <citation type="journal article" date="2020" name="Nature">
        <title>Giant virus diversity and host interactions through global metagenomics.</title>
        <authorList>
            <person name="Schulz F."/>
            <person name="Roux S."/>
            <person name="Paez-Espino D."/>
            <person name="Jungbluth S."/>
            <person name="Walsh D.A."/>
            <person name="Denef V.J."/>
            <person name="McMahon K.D."/>
            <person name="Konstantinidis K.T."/>
            <person name="Eloe-Fadrosh E.A."/>
            <person name="Kyrpides N.C."/>
            <person name="Woyke T."/>
        </authorList>
    </citation>
    <scope>NUCLEOTIDE SEQUENCE</scope>
    <source>
        <strain evidence="1">GVMAG-M-3300023179-150</strain>
    </source>
</reference>
<name>A0A6C0E879_9ZZZZ</name>
<dbReference type="AlphaFoldDB" id="A0A6C0E879"/>
<protein>
    <submittedName>
        <fullName evidence="1">Uncharacterized protein</fullName>
    </submittedName>
</protein>
<sequence length="203" mass="23224">MFQNFSKIFSKDIKKSTKNNIEDKDIVKDISQDKVKISKDIFNLDAMKNQHTRVIKVSYAHKSITTHCLRALASGSGVIMVIDPGYQSSWGDKKSVRRCISRINIKWSKDDTFNIVIKDVNNSQGSIYYFCHNENKLAMMTYTGDAGNSNKKVNKSDDVYQVKYIYKGCSKGVNEPEQIINGFEFEITDDFHMFESFSTVIPV</sequence>
<organism evidence="1">
    <name type="scientific">viral metagenome</name>
    <dbReference type="NCBI Taxonomy" id="1070528"/>
    <lineage>
        <taxon>unclassified sequences</taxon>
        <taxon>metagenomes</taxon>
        <taxon>organismal metagenomes</taxon>
    </lineage>
</organism>
<proteinExistence type="predicted"/>
<evidence type="ECO:0000313" key="1">
    <source>
        <dbReference type="EMBL" id="QHT25008.1"/>
    </source>
</evidence>